<evidence type="ECO:0000313" key="1">
    <source>
        <dbReference type="EMBL" id="AQQ09603.1"/>
    </source>
</evidence>
<name>A0A1Q2HQT7_9BACT</name>
<gene>
    <name evidence="1" type="ORF">L21SP3_01411</name>
</gene>
<sequence>MPDKLELNIVNHSTKISPAETLVFQYSYSKALV</sequence>
<evidence type="ECO:0000313" key="2">
    <source>
        <dbReference type="Proteomes" id="UP000188273"/>
    </source>
</evidence>
<keyword evidence="2" id="KW-1185">Reference proteome</keyword>
<dbReference type="EMBL" id="CP019633">
    <property type="protein sequence ID" value="AQQ09603.1"/>
    <property type="molecule type" value="Genomic_DNA"/>
</dbReference>
<organism evidence="1 2">
    <name type="scientific">Sedimentisphaera cyanobacteriorum</name>
    <dbReference type="NCBI Taxonomy" id="1940790"/>
    <lineage>
        <taxon>Bacteria</taxon>
        <taxon>Pseudomonadati</taxon>
        <taxon>Planctomycetota</taxon>
        <taxon>Phycisphaerae</taxon>
        <taxon>Sedimentisphaerales</taxon>
        <taxon>Sedimentisphaeraceae</taxon>
        <taxon>Sedimentisphaera</taxon>
    </lineage>
</organism>
<dbReference type="Proteomes" id="UP000188273">
    <property type="component" value="Chromosome"/>
</dbReference>
<proteinExistence type="predicted"/>
<accession>A0A1Q2HQT7</accession>
<protein>
    <submittedName>
        <fullName evidence="1">Uncharacterized protein</fullName>
    </submittedName>
</protein>
<dbReference type="KEGG" id="pbu:L21SP3_01411"/>
<reference evidence="2" key="1">
    <citation type="submission" date="2017-02" db="EMBL/GenBank/DDBJ databases">
        <title>Comparative genomics and description of representatives of a novel lineage of planctomycetes thriving in anoxic sediments.</title>
        <authorList>
            <person name="Spring S."/>
            <person name="Bunk B."/>
            <person name="Sproer C."/>
            <person name="Klenk H.-P."/>
        </authorList>
    </citation>
    <scope>NUCLEOTIDE SEQUENCE [LARGE SCALE GENOMIC DNA]</scope>
    <source>
        <strain evidence="2">L21-RPul-D3</strain>
    </source>
</reference>
<dbReference type="AlphaFoldDB" id="A0A1Q2HQT7"/>
<dbReference type="STRING" id="1940790.L21SP3_01411"/>